<name>A0A5C8ZDL5_9ACTN</name>
<comment type="caution">
    <text evidence="1">The sequence shown here is derived from an EMBL/GenBank/DDBJ whole genome shotgun (WGS) entry which is preliminary data.</text>
</comment>
<dbReference type="AlphaFoldDB" id="A0A5C8ZDL5"/>
<dbReference type="EMBL" id="VKAC01000009">
    <property type="protein sequence ID" value="TXR55258.1"/>
    <property type="molecule type" value="Genomic_DNA"/>
</dbReference>
<reference evidence="1 2" key="1">
    <citation type="submission" date="2019-07" db="EMBL/GenBank/DDBJ databases">
        <title>Quadrisphaera sp. strain DD2A genome sequencing and assembly.</title>
        <authorList>
            <person name="Kim I."/>
        </authorList>
    </citation>
    <scope>NUCLEOTIDE SEQUENCE [LARGE SCALE GENOMIC DNA]</scope>
    <source>
        <strain evidence="1 2">DD2A</strain>
    </source>
</reference>
<evidence type="ECO:0000313" key="2">
    <source>
        <dbReference type="Proteomes" id="UP000321234"/>
    </source>
</evidence>
<organism evidence="1 2">
    <name type="scientific">Quadrisphaera setariae</name>
    <dbReference type="NCBI Taxonomy" id="2593304"/>
    <lineage>
        <taxon>Bacteria</taxon>
        <taxon>Bacillati</taxon>
        <taxon>Actinomycetota</taxon>
        <taxon>Actinomycetes</taxon>
        <taxon>Kineosporiales</taxon>
        <taxon>Kineosporiaceae</taxon>
        <taxon>Quadrisphaera</taxon>
    </lineage>
</organism>
<dbReference type="RefSeq" id="WP_147927265.1">
    <property type="nucleotide sequence ID" value="NZ_VKAC01000009.1"/>
</dbReference>
<evidence type="ECO:0000313" key="1">
    <source>
        <dbReference type="EMBL" id="TXR55258.1"/>
    </source>
</evidence>
<proteinExistence type="predicted"/>
<keyword evidence="2" id="KW-1185">Reference proteome</keyword>
<dbReference type="Proteomes" id="UP000321234">
    <property type="component" value="Unassembled WGS sequence"/>
</dbReference>
<gene>
    <name evidence="1" type="ORF">FMM08_15395</name>
</gene>
<sequence>MATMLLLHCRVATTDAATASWALASAGYEVDEVVEGPTAVVTAALPVAGGASTLGAWADAVERAEHLLGAHGVPSEVGLSSVVRRSA</sequence>
<protein>
    <submittedName>
        <fullName evidence="1">Uncharacterized protein</fullName>
    </submittedName>
</protein>
<accession>A0A5C8ZDL5</accession>